<dbReference type="CDD" id="cd00093">
    <property type="entry name" value="HTH_XRE"/>
    <property type="match status" value="1"/>
</dbReference>
<evidence type="ECO:0000259" key="1">
    <source>
        <dbReference type="SMART" id="SM00530"/>
    </source>
</evidence>
<keyword evidence="3" id="KW-1185">Reference proteome</keyword>
<sequence length="282" mass="31609">MSGDTERRKELGAFLRARREQLDRAEHDLPPVARGRTTGLRREEVAARAGVSITWYTWLEQGRDINPSRQVLDALAVTMRLSAAEHEYVLSLAGYAPAPAAAAVPPQEIPAHLQRFLDAQAPSPAFALAPDWAIVGWNRAYEVLYPNVAAMAPEDRNLLLVIFTDPDDRALLPDWETTSRRFLAEYRAQAGPRLALPEHVALVGRLRAESEDFARAWADHRVERFASRERRFTHPVAGELAFEHHELVPADLPDVHVVVYLAAERSPTKDRMAALLEGARPR</sequence>
<dbReference type="PANTHER" id="PTHR35010:SF2">
    <property type="entry name" value="BLL4672 PROTEIN"/>
    <property type="match status" value="1"/>
</dbReference>
<dbReference type="RefSeq" id="WP_036950262.1">
    <property type="nucleotide sequence ID" value="NZ_BAABIH010000002.1"/>
</dbReference>
<proteinExistence type="predicted"/>
<dbReference type="Pfam" id="PF17765">
    <property type="entry name" value="MLTR_LBD"/>
    <property type="match status" value="1"/>
</dbReference>
<dbReference type="InterPro" id="IPR041413">
    <property type="entry name" value="MLTR_LBD"/>
</dbReference>
<dbReference type="OrthoDB" id="3518652at2"/>
<dbReference type="SMART" id="SM00530">
    <property type="entry name" value="HTH_XRE"/>
    <property type="match status" value="1"/>
</dbReference>
<gene>
    <name evidence="2" type="ORF">KDY119_01772</name>
</gene>
<dbReference type="EMBL" id="CP045529">
    <property type="protein sequence ID" value="QFU98260.1"/>
    <property type="molecule type" value="Genomic_DNA"/>
</dbReference>
<dbReference type="KEGG" id="lxl:KDY119_01772"/>
<dbReference type="InterPro" id="IPR010982">
    <property type="entry name" value="Lambda_DNA-bd_dom_sf"/>
</dbReference>
<accession>A0A5P9QAW2</accession>
<reference evidence="2 3" key="1">
    <citation type="submission" date="2019-10" db="EMBL/GenBank/DDBJ databases">
        <title>Genome sequence of Luteimicrobium xylanilyticum HY-24.</title>
        <authorList>
            <person name="Kim D.Y."/>
            <person name="Park H.-Y."/>
        </authorList>
    </citation>
    <scope>NUCLEOTIDE SEQUENCE [LARGE SCALE GENOMIC DNA]</scope>
    <source>
        <strain evidence="2 3">HY-24</strain>
    </source>
</reference>
<evidence type="ECO:0000313" key="3">
    <source>
        <dbReference type="Proteomes" id="UP000326702"/>
    </source>
</evidence>
<dbReference type="SUPFAM" id="SSF47413">
    <property type="entry name" value="lambda repressor-like DNA-binding domains"/>
    <property type="match status" value="1"/>
</dbReference>
<dbReference type="Gene3D" id="3.30.450.180">
    <property type="match status" value="1"/>
</dbReference>
<dbReference type="AlphaFoldDB" id="A0A5P9QAW2"/>
<dbReference type="GO" id="GO:0003677">
    <property type="term" value="F:DNA binding"/>
    <property type="evidence" value="ECO:0007669"/>
    <property type="project" value="InterPro"/>
</dbReference>
<dbReference type="InterPro" id="IPR001387">
    <property type="entry name" value="Cro/C1-type_HTH"/>
</dbReference>
<dbReference type="Gene3D" id="1.10.260.40">
    <property type="entry name" value="lambda repressor-like DNA-binding domains"/>
    <property type="match status" value="1"/>
</dbReference>
<feature type="domain" description="HTH cro/C1-type" evidence="1">
    <location>
        <begin position="14"/>
        <end position="86"/>
    </location>
</feature>
<organism evidence="2 3">
    <name type="scientific">Luteimicrobium xylanilyticum</name>
    <dbReference type="NCBI Taxonomy" id="1133546"/>
    <lineage>
        <taxon>Bacteria</taxon>
        <taxon>Bacillati</taxon>
        <taxon>Actinomycetota</taxon>
        <taxon>Actinomycetes</taxon>
        <taxon>Micrococcales</taxon>
        <taxon>Luteimicrobium</taxon>
    </lineage>
</organism>
<dbReference type="Proteomes" id="UP000326702">
    <property type="component" value="Chromosome"/>
</dbReference>
<evidence type="ECO:0000313" key="2">
    <source>
        <dbReference type="EMBL" id="QFU98260.1"/>
    </source>
</evidence>
<dbReference type="Pfam" id="PF13560">
    <property type="entry name" value="HTH_31"/>
    <property type="match status" value="1"/>
</dbReference>
<dbReference type="PANTHER" id="PTHR35010">
    <property type="entry name" value="BLL4672 PROTEIN-RELATED"/>
    <property type="match status" value="1"/>
</dbReference>
<protein>
    <recommendedName>
        <fullName evidence="1">HTH cro/C1-type domain-containing protein</fullName>
    </recommendedName>
</protein>
<name>A0A5P9QAW2_9MICO</name>